<name>A0ABD3JIB3_EUCGL</name>
<dbReference type="Proteomes" id="UP001634007">
    <property type="component" value="Unassembled WGS sequence"/>
</dbReference>
<dbReference type="EMBL" id="JBJKBG010000008">
    <property type="protein sequence ID" value="KAL3727354.1"/>
    <property type="molecule type" value="Genomic_DNA"/>
</dbReference>
<gene>
    <name evidence="1" type="ORF">ACJRO7_032137</name>
</gene>
<dbReference type="AlphaFoldDB" id="A0ABD3JIB3"/>
<comment type="caution">
    <text evidence="1">The sequence shown here is derived from an EMBL/GenBank/DDBJ whole genome shotgun (WGS) entry which is preliminary data.</text>
</comment>
<feature type="non-terminal residue" evidence="1">
    <location>
        <position position="76"/>
    </location>
</feature>
<evidence type="ECO:0000313" key="1">
    <source>
        <dbReference type="EMBL" id="KAL3727354.1"/>
    </source>
</evidence>
<evidence type="ECO:0000313" key="2">
    <source>
        <dbReference type="Proteomes" id="UP001634007"/>
    </source>
</evidence>
<sequence length="76" mass="8284">MRRMQQMLNIEPGAGESTVARDEEAPVLVDIAGKKSKLLVVGGKMSNYNNAVLKDAGVLAEGLVGLRIKAWWPFDE</sequence>
<keyword evidence="2" id="KW-1185">Reference proteome</keyword>
<accession>A0ABD3JIB3</accession>
<protein>
    <submittedName>
        <fullName evidence="1">Uncharacterized protein</fullName>
    </submittedName>
</protein>
<proteinExistence type="predicted"/>
<reference evidence="1 2" key="1">
    <citation type="submission" date="2024-11" db="EMBL/GenBank/DDBJ databases">
        <title>Chromosome-level genome assembly of Eucalyptus globulus Labill. provides insights into its genome evolution.</title>
        <authorList>
            <person name="Li X."/>
        </authorList>
    </citation>
    <scope>NUCLEOTIDE SEQUENCE [LARGE SCALE GENOMIC DNA]</scope>
    <source>
        <strain evidence="1">CL2024</strain>
        <tissue evidence="1">Fresh tender leaves</tissue>
    </source>
</reference>
<organism evidence="1 2">
    <name type="scientific">Eucalyptus globulus</name>
    <name type="common">Tasmanian blue gum</name>
    <dbReference type="NCBI Taxonomy" id="34317"/>
    <lineage>
        <taxon>Eukaryota</taxon>
        <taxon>Viridiplantae</taxon>
        <taxon>Streptophyta</taxon>
        <taxon>Embryophyta</taxon>
        <taxon>Tracheophyta</taxon>
        <taxon>Spermatophyta</taxon>
        <taxon>Magnoliopsida</taxon>
        <taxon>eudicotyledons</taxon>
        <taxon>Gunneridae</taxon>
        <taxon>Pentapetalae</taxon>
        <taxon>rosids</taxon>
        <taxon>malvids</taxon>
        <taxon>Myrtales</taxon>
        <taxon>Myrtaceae</taxon>
        <taxon>Myrtoideae</taxon>
        <taxon>Eucalypteae</taxon>
        <taxon>Eucalyptus</taxon>
    </lineage>
</organism>